<dbReference type="EMBL" id="JAMFTS010000002">
    <property type="protein sequence ID" value="KAJ4792595.1"/>
    <property type="molecule type" value="Genomic_DNA"/>
</dbReference>
<evidence type="ECO:0000256" key="3">
    <source>
        <dbReference type="ARBA" id="ARBA00022676"/>
    </source>
</evidence>
<keyword evidence="4" id="KW-0735">Signal-anchor</keyword>
<keyword evidence="7" id="KW-0472">Membrane</keyword>
<dbReference type="GO" id="GO:0000139">
    <property type="term" value="C:Golgi membrane"/>
    <property type="evidence" value="ECO:0007669"/>
    <property type="project" value="UniProtKB-SubCell"/>
</dbReference>
<keyword evidence="7" id="KW-0812">Transmembrane</keyword>
<evidence type="ECO:0000256" key="4">
    <source>
        <dbReference type="ARBA" id="ARBA00022968"/>
    </source>
</evidence>
<dbReference type="Proteomes" id="UP001140206">
    <property type="component" value="Chromosome 2"/>
</dbReference>
<sequence>MDHCSCNALKWILTPIFLLLSVVVMMFLVHLGGDFSVPVLLNMNNTSLANDPGISLHQTHKPSQRSNSSLHNIKQRKRVKMKSRVQRELEKARMVIQEASSNGISVNESMWLDAKEHRIDIYRNRAAFFRSYEEMEKQFRVYVYEEGEPPLVHHGPCKDIYTTEGRFISELEQMQGGLRTRDPRRAHVFFLPFSVTEMVRFLYQPESYDHQPFQRFVADYVRVIASKHPFWNNTNGTDHFMLSCHDWGPHASRGNSQLYENSIRSLCNANISEGFHPYKDVSIPEINLKDGEMPRQLLSPAFPSRTFLAFFSGGVHGPIRQQLLQHWEGRDLTHMPVYNYLSEGLDYYSFMLRSHFCLCPSGYEVASPRIVEAIYSECIPVIISQGYVLPFSDVLRWEAFSISVAVEDIPRLREVLEGFTAEELEKLREGIRTIKQHFVFNNPPKKFDVFHMILHSVWLRRLNVVTVVA</sequence>
<gene>
    <name evidence="9" type="ORF">LUZ62_043841</name>
</gene>
<comment type="caution">
    <text evidence="9">The sequence shown here is derived from an EMBL/GenBank/DDBJ whole genome shotgun (WGS) entry which is preliminary data.</text>
</comment>
<accession>A0AAV8FKC0</accession>
<keyword evidence="7" id="KW-1133">Transmembrane helix</keyword>
<evidence type="ECO:0000313" key="10">
    <source>
        <dbReference type="Proteomes" id="UP001140206"/>
    </source>
</evidence>
<protein>
    <submittedName>
        <fullName evidence="9">Exostosin family protein</fullName>
    </submittedName>
</protein>
<feature type="region of interest" description="Disordered" evidence="6">
    <location>
        <begin position="52"/>
        <end position="78"/>
    </location>
</feature>
<evidence type="ECO:0000259" key="8">
    <source>
        <dbReference type="Pfam" id="PF03016"/>
    </source>
</evidence>
<dbReference type="AlphaFoldDB" id="A0AAV8FKC0"/>
<keyword evidence="5" id="KW-0333">Golgi apparatus</keyword>
<dbReference type="PANTHER" id="PTHR11062:SF337">
    <property type="entry name" value="OS04G0109900 PROTEIN"/>
    <property type="match status" value="1"/>
</dbReference>
<keyword evidence="10" id="KW-1185">Reference proteome</keyword>
<evidence type="ECO:0000256" key="6">
    <source>
        <dbReference type="SAM" id="MobiDB-lite"/>
    </source>
</evidence>
<dbReference type="InterPro" id="IPR004263">
    <property type="entry name" value="Exostosin"/>
</dbReference>
<evidence type="ECO:0000256" key="5">
    <source>
        <dbReference type="ARBA" id="ARBA00023034"/>
    </source>
</evidence>
<reference evidence="9" key="1">
    <citation type="submission" date="2022-08" db="EMBL/GenBank/DDBJ databases">
        <authorList>
            <person name="Marques A."/>
        </authorList>
    </citation>
    <scope>NUCLEOTIDE SEQUENCE</scope>
    <source>
        <strain evidence="9">RhyPub2mFocal</strain>
        <tissue evidence="9">Leaves</tissue>
    </source>
</reference>
<feature type="domain" description="Exostosin GT47" evidence="8">
    <location>
        <begin position="136"/>
        <end position="417"/>
    </location>
</feature>
<evidence type="ECO:0000256" key="2">
    <source>
        <dbReference type="ARBA" id="ARBA00010271"/>
    </source>
</evidence>
<organism evidence="9 10">
    <name type="scientific">Rhynchospora pubera</name>
    <dbReference type="NCBI Taxonomy" id="906938"/>
    <lineage>
        <taxon>Eukaryota</taxon>
        <taxon>Viridiplantae</taxon>
        <taxon>Streptophyta</taxon>
        <taxon>Embryophyta</taxon>
        <taxon>Tracheophyta</taxon>
        <taxon>Spermatophyta</taxon>
        <taxon>Magnoliopsida</taxon>
        <taxon>Liliopsida</taxon>
        <taxon>Poales</taxon>
        <taxon>Cyperaceae</taxon>
        <taxon>Cyperoideae</taxon>
        <taxon>Rhynchosporeae</taxon>
        <taxon>Rhynchospora</taxon>
    </lineage>
</organism>
<keyword evidence="3" id="KW-0328">Glycosyltransferase</keyword>
<dbReference type="Pfam" id="PF03016">
    <property type="entry name" value="Exostosin_GT47"/>
    <property type="match status" value="1"/>
</dbReference>
<name>A0AAV8FKC0_9POAL</name>
<evidence type="ECO:0000256" key="7">
    <source>
        <dbReference type="SAM" id="Phobius"/>
    </source>
</evidence>
<comment type="similarity">
    <text evidence="2">Belongs to the glycosyltransferase 47 family.</text>
</comment>
<evidence type="ECO:0000256" key="1">
    <source>
        <dbReference type="ARBA" id="ARBA00004323"/>
    </source>
</evidence>
<keyword evidence="3" id="KW-0808">Transferase</keyword>
<comment type="subcellular location">
    <subcellularLocation>
        <location evidence="1">Golgi apparatus membrane</location>
        <topology evidence="1">Single-pass type II membrane protein</topology>
    </subcellularLocation>
</comment>
<evidence type="ECO:0000313" key="9">
    <source>
        <dbReference type="EMBL" id="KAJ4792595.1"/>
    </source>
</evidence>
<dbReference type="GO" id="GO:0016757">
    <property type="term" value="F:glycosyltransferase activity"/>
    <property type="evidence" value="ECO:0007669"/>
    <property type="project" value="UniProtKB-KW"/>
</dbReference>
<dbReference type="PANTHER" id="PTHR11062">
    <property type="entry name" value="EXOSTOSIN HEPARAN SULFATE GLYCOSYLTRANSFERASE -RELATED"/>
    <property type="match status" value="1"/>
</dbReference>
<dbReference type="InterPro" id="IPR040911">
    <property type="entry name" value="Exostosin_GT47"/>
</dbReference>
<proteinExistence type="inferred from homology"/>
<feature type="transmembrane region" description="Helical" evidence="7">
    <location>
        <begin position="12"/>
        <end position="33"/>
    </location>
</feature>